<reference evidence="1" key="1">
    <citation type="submission" date="2018-04" db="EMBL/GenBank/DDBJ databases">
        <title>Whole genome sequencing of Hypsizygus marmoreus.</title>
        <authorList>
            <person name="Choi I.-G."/>
            <person name="Min B."/>
            <person name="Kim J.-G."/>
            <person name="Kim S."/>
            <person name="Oh Y.-L."/>
            <person name="Kong W.-S."/>
            <person name="Park H."/>
            <person name="Jeong J."/>
            <person name="Song E.-S."/>
        </authorList>
    </citation>
    <scope>NUCLEOTIDE SEQUENCE [LARGE SCALE GENOMIC DNA]</scope>
    <source>
        <strain evidence="1">51987-8</strain>
    </source>
</reference>
<name>A0A369K0A2_HYPMA</name>
<organism evidence="1 2">
    <name type="scientific">Hypsizygus marmoreus</name>
    <name type="common">White beech mushroom</name>
    <name type="synonym">Agaricus marmoreus</name>
    <dbReference type="NCBI Taxonomy" id="39966"/>
    <lineage>
        <taxon>Eukaryota</taxon>
        <taxon>Fungi</taxon>
        <taxon>Dikarya</taxon>
        <taxon>Basidiomycota</taxon>
        <taxon>Agaricomycotina</taxon>
        <taxon>Agaricomycetes</taxon>
        <taxon>Agaricomycetidae</taxon>
        <taxon>Agaricales</taxon>
        <taxon>Tricholomatineae</taxon>
        <taxon>Lyophyllaceae</taxon>
        <taxon>Hypsizygus</taxon>
    </lineage>
</organism>
<sequence length="348" mass="38096">MCSYLLGDYLLLSFSTPSQQRFWPRGERMSTSVLIASWGVRGAVRSTTAVPFQSLTTRKSDEVPASMASGCTRFLCGAYIHFDINSNEILAPAASAMLVYIIFDVNANQVLAPAGSGNACFLSGNPRERPSSLSAPWYLGDHFDVIVNQVLPPAGSGNTLLLPGNPRERLVSLSVLWCRSRSFRCQIKPDPAPRGERKHSLQVRKPPGLAPRERELSFLCRSVRERPLSLWAISSCPAVVYSRGACFLAYGPAPLERKPSFLSRTLRERPLSLSAISRPASITLSTPDDVRNAARMLPITSVHSVIFDTCEDEILAAAASGNTSVCQEAQHTKPSTQRMQPNIQVFSE</sequence>
<proteinExistence type="predicted"/>
<keyword evidence="2" id="KW-1185">Reference proteome</keyword>
<dbReference type="AlphaFoldDB" id="A0A369K0A2"/>
<evidence type="ECO:0000313" key="1">
    <source>
        <dbReference type="EMBL" id="RDB28041.1"/>
    </source>
</evidence>
<dbReference type="InParanoid" id="A0A369K0A2"/>
<gene>
    <name evidence="1" type="ORF">Hypma_002073</name>
</gene>
<dbReference type="Proteomes" id="UP000076154">
    <property type="component" value="Unassembled WGS sequence"/>
</dbReference>
<comment type="caution">
    <text evidence="1">The sequence shown here is derived from an EMBL/GenBank/DDBJ whole genome shotgun (WGS) entry which is preliminary data.</text>
</comment>
<protein>
    <submittedName>
        <fullName evidence="1">Uncharacterized protein</fullName>
    </submittedName>
</protein>
<evidence type="ECO:0000313" key="2">
    <source>
        <dbReference type="Proteomes" id="UP000076154"/>
    </source>
</evidence>
<dbReference type="EMBL" id="LUEZ02000013">
    <property type="protein sequence ID" value="RDB28041.1"/>
    <property type="molecule type" value="Genomic_DNA"/>
</dbReference>
<accession>A0A369K0A2</accession>